<evidence type="ECO:0000256" key="8">
    <source>
        <dbReference type="ARBA" id="ARBA00023209"/>
    </source>
</evidence>
<dbReference type="Pfam" id="PF02660">
    <property type="entry name" value="G3P_acyltransf"/>
    <property type="match status" value="1"/>
</dbReference>
<keyword evidence="3 10" id="KW-0808">Transferase</keyword>
<dbReference type="EC" id="2.3.1.275" evidence="10"/>
<evidence type="ECO:0000313" key="11">
    <source>
        <dbReference type="EMBL" id="AQQ54399.1"/>
    </source>
</evidence>
<keyword evidence="4 10" id="KW-0812">Transmembrane</keyword>
<evidence type="ECO:0000256" key="2">
    <source>
        <dbReference type="ARBA" id="ARBA00022516"/>
    </source>
</evidence>
<dbReference type="EMBL" id="CP019640">
    <property type="protein sequence ID" value="AQQ54399.1"/>
    <property type="molecule type" value="Genomic_DNA"/>
</dbReference>
<protein>
    <recommendedName>
        <fullName evidence="10">Glycerol-3-phosphate acyltransferase</fullName>
    </recommendedName>
    <alternativeName>
        <fullName evidence="10">Acyl-PO4 G3P acyltransferase</fullName>
    </alternativeName>
    <alternativeName>
        <fullName evidence="10">Acyl-phosphate--glycerol-3-phosphate acyltransferase</fullName>
    </alternativeName>
    <alternativeName>
        <fullName evidence="10">G3P acyltransferase</fullName>
        <shortName evidence="10">GPAT</shortName>
        <ecNumber evidence="10">2.3.1.275</ecNumber>
    </alternativeName>
    <alternativeName>
        <fullName evidence="10">Lysophosphatidic acid synthase</fullName>
        <shortName evidence="10">LPA synthase</shortName>
    </alternativeName>
</protein>
<accession>A0A1Q2L1T3</accession>
<keyword evidence="11" id="KW-0012">Acyltransferase</keyword>
<evidence type="ECO:0000256" key="6">
    <source>
        <dbReference type="ARBA" id="ARBA00023098"/>
    </source>
</evidence>
<proteinExistence type="inferred from homology"/>
<dbReference type="GO" id="GO:0043772">
    <property type="term" value="F:acyl-phosphate glycerol-3-phosphate acyltransferase activity"/>
    <property type="evidence" value="ECO:0007669"/>
    <property type="project" value="UniProtKB-UniRule"/>
</dbReference>
<keyword evidence="5 10" id="KW-1133">Transmembrane helix</keyword>
<evidence type="ECO:0000256" key="10">
    <source>
        <dbReference type="HAMAP-Rule" id="MF_01043"/>
    </source>
</evidence>
<keyword evidence="7 10" id="KW-0472">Membrane</keyword>
<dbReference type="UniPathway" id="UPA00085"/>
<dbReference type="RefSeq" id="WP_077590290.1">
    <property type="nucleotide sequence ID" value="NZ_CP019640.1"/>
</dbReference>
<evidence type="ECO:0000256" key="5">
    <source>
        <dbReference type="ARBA" id="ARBA00022989"/>
    </source>
</evidence>
<keyword evidence="6 10" id="KW-0443">Lipid metabolism</keyword>
<feature type="transmembrane region" description="Helical" evidence="10">
    <location>
        <begin position="115"/>
        <end position="139"/>
    </location>
</feature>
<dbReference type="HAMAP" id="MF_01043">
    <property type="entry name" value="PlsY"/>
    <property type="match status" value="1"/>
</dbReference>
<name>A0A1Q2L1T3_9BACL</name>
<evidence type="ECO:0000256" key="4">
    <source>
        <dbReference type="ARBA" id="ARBA00022692"/>
    </source>
</evidence>
<evidence type="ECO:0000313" key="12">
    <source>
        <dbReference type="Proteomes" id="UP000188184"/>
    </source>
</evidence>
<comment type="pathway">
    <text evidence="10">Lipid metabolism; phospholipid metabolism.</text>
</comment>
<evidence type="ECO:0000256" key="3">
    <source>
        <dbReference type="ARBA" id="ARBA00022679"/>
    </source>
</evidence>
<evidence type="ECO:0000256" key="7">
    <source>
        <dbReference type="ARBA" id="ARBA00023136"/>
    </source>
</evidence>
<keyword evidence="9 10" id="KW-1208">Phospholipid metabolism</keyword>
<dbReference type="AlphaFoldDB" id="A0A1Q2L1T3"/>
<keyword evidence="1 10" id="KW-1003">Cell membrane</keyword>
<feature type="transmembrane region" description="Helical" evidence="10">
    <location>
        <begin position="47"/>
        <end position="72"/>
    </location>
</feature>
<comment type="catalytic activity">
    <reaction evidence="10">
        <text>an acyl phosphate + sn-glycerol 3-phosphate = a 1-acyl-sn-glycero-3-phosphate + phosphate</text>
        <dbReference type="Rhea" id="RHEA:34075"/>
        <dbReference type="ChEBI" id="CHEBI:43474"/>
        <dbReference type="ChEBI" id="CHEBI:57597"/>
        <dbReference type="ChEBI" id="CHEBI:57970"/>
        <dbReference type="ChEBI" id="CHEBI:59918"/>
        <dbReference type="EC" id="2.3.1.275"/>
    </reaction>
</comment>
<feature type="transmembrane region" description="Helical" evidence="10">
    <location>
        <begin position="84"/>
        <end position="103"/>
    </location>
</feature>
<dbReference type="SMART" id="SM01207">
    <property type="entry name" value="G3P_acyltransf"/>
    <property type="match status" value="1"/>
</dbReference>
<keyword evidence="2 10" id="KW-0444">Lipid biosynthesis</keyword>
<dbReference type="PANTHER" id="PTHR30309">
    <property type="entry name" value="INNER MEMBRANE PROTEIN YGIH"/>
    <property type="match status" value="1"/>
</dbReference>
<dbReference type="KEGG" id="pmar:B0X71_15685"/>
<keyword evidence="12" id="KW-1185">Reference proteome</keyword>
<comment type="subcellular location">
    <subcellularLocation>
        <location evidence="10">Cell membrane</location>
        <topology evidence="10">Multi-pass membrane protein</topology>
    </subcellularLocation>
</comment>
<dbReference type="GO" id="GO:0008654">
    <property type="term" value="P:phospholipid biosynthetic process"/>
    <property type="evidence" value="ECO:0007669"/>
    <property type="project" value="UniProtKB-UniRule"/>
</dbReference>
<dbReference type="Proteomes" id="UP000188184">
    <property type="component" value="Chromosome"/>
</dbReference>
<keyword evidence="8 10" id="KW-0594">Phospholipid biosynthesis</keyword>
<feature type="transmembrane region" description="Helical" evidence="10">
    <location>
        <begin position="146"/>
        <end position="164"/>
    </location>
</feature>
<comment type="subunit">
    <text evidence="10">Probably interacts with PlsX.</text>
</comment>
<gene>
    <name evidence="10" type="primary">plsY</name>
    <name evidence="11" type="ORF">B0X71_15685</name>
</gene>
<organism evidence="11 12">
    <name type="scientific">Planococcus lenghuensis</name>
    <dbReference type="NCBI Taxonomy" id="2213202"/>
    <lineage>
        <taxon>Bacteria</taxon>
        <taxon>Bacillati</taxon>
        <taxon>Bacillota</taxon>
        <taxon>Bacilli</taxon>
        <taxon>Bacillales</taxon>
        <taxon>Caryophanaceae</taxon>
        <taxon>Planococcus</taxon>
    </lineage>
</organism>
<evidence type="ECO:0000256" key="1">
    <source>
        <dbReference type="ARBA" id="ARBA00022475"/>
    </source>
</evidence>
<reference evidence="11 12" key="1">
    <citation type="submission" date="2017-02" db="EMBL/GenBank/DDBJ databases">
        <title>The complete genomic sequence of a novel cold adapted crude oil-degrading bacterium Planococcus qaidamina Y42.</title>
        <authorList>
            <person name="Yang R."/>
        </authorList>
    </citation>
    <scope>NUCLEOTIDE SEQUENCE [LARGE SCALE GENOMIC DNA]</scope>
    <source>
        <strain evidence="11 12">Y42</strain>
    </source>
</reference>
<evidence type="ECO:0000256" key="9">
    <source>
        <dbReference type="ARBA" id="ARBA00023264"/>
    </source>
</evidence>
<comment type="similarity">
    <text evidence="10">Belongs to the PlsY family.</text>
</comment>
<sequence length="213" mass="22378">MTGWLAAALIIGYLIGCLHGSVAARFISGVNIKTEGVKNSGASNAAIVLGWKYGALVAAIDIGKGAAAVLLMRGLFSGSGLSPEMLWIFLFFTGSAVVIGHNFPFYMGFSGGKGTAALIGVLLALDWRLGLTGLLLLIIVSLITDYLVIGVLCLYAVLLLAAFLPAQGEWPVITAAALFGMALWKHLENIKRIKEGTENKVSAVFRKKPAKAA</sequence>
<dbReference type="OrthoDB" id="9777124at2"/>
<dbReference type="InterPro" id="IPR003811">
    <property type="entry name" value="G3P_acylTferase_PlsY"/>
</dbReference>
<dbReference type="PANTHER" id="PTHR30309:SF0">
    <property type="entry name" value="GLYCEROL-3-PHOSPHATE ACYLTRANSFERASE-RELATED"/>
    <property type="match status" value="1"/>
</dbReference>
<comment type="function">
    <text evidence="10">Catalyzes the transfer of an acyl group from acyl-phosphate (acyl-PO(4)) to glycerol-3-phosphate (G3P) to form lysophosphatidic acid (LPA). This enzyme utilizes acyl-phosphate as fatty acyl donor, but not acyl-CoA or acyl-ACP.</text>
</comment>
<dbReference type="GO" id="GO:0005886">
    <property type="term" value="C:plasma membrane"/>
    <property type="evidence" value="ECO:0007669"/>
    <property type="project" value="UniProtKB-SubCell"/>
</dbReference>